<dbReference type="Proteomes" id="UP001490330">
    <property type="component" value="Unassembled WGS sequence"/>
</dbReference>
<evidence type="ECO:0000313" key="2">
    <source>
        <dbReference type="Proteomes" id="UP001490330"/>
    </source>
</evidence>
<protein>
    <submittedName>
        <fullName evidence="1">Uncharacterized protein</fullName>
    </submittedName>
</protein>
<gene>
    <name evidence="1" type="ORF">ABT322_38135</name>
</gene>
<comment type="caution">
    <text evidence="1">The sequence shown here is derived from an EMBL/GenBank/DDBJ whole genome shotgun (WGS) entry which is preliminary data.</text>
</comment>
<proteinExistence type="predicted"/>
<accession>A0ABV1VSG9</accession>
<organism evidence="1 2">
    <name type="scientific">Streptomyces flaveolus</name>
    <dbReference type="NCBI Taxonomy" id="67297"/>
    <lineage>
        <taxon>Bacteria</taxon>
        <taxon>Bacillati</taxon>
        <taxon>Actinomycetota</taxon>
        <taxon>Actinomycetes</taxon>
        <taxon>Kitasatosporales</taxon>
        <taxon>Streptomycetaceae</taxon>
        <taxon>Streptomyces</taxon>
    </lineage>
</organism>
<dbReference type="EMBL" id="JBEPCV010000066">
    <property type="protein sequence ID" value="MER6909442.1"/>
    <property type="molecule type" value="Genomic_DNA"/>
</dbReference>
<dbReference type="RefSeq" id="WP_350815307.1">
    <property type="nucleotide sequence ID" value="NZ_JBEPCV010000066.1"/>
</dbReference>
<sequence>MLRGWWQDESVARRKFTAWVGEHGDRPHALITLTDEETHVTLKQWPDTA</sequence>
<keyword evidence="2" id="KW-1185">Reference proteome</keyword>
<reference evidence="1 2" key="1">
    <citation type="submission" date="2024-06" db="EMBL/GenBank/DDBJ databases">
        <title>The Natural Products Discovery Center: Release of the First 8490 Sequenced Strains for Exploring Actinobacteria Biosynthetic Diversity.</title>
        <authorList>
            <person name="Kalkreuter E."/>
            <person name="Kautsar S.A."/>
            <person name="Yang D."/>
            <person name="Bader C.D."/>
            <person name="Teijaro C.N."/>
            <person name="Fluegel L."/>
            <person name="Davis C.M."/>
            <person name="Simpson J.R."/>
            <person name="Lauterbach L."/>
            <person name="Steele A.D."/>
            <person name="Gui C."/>
            <person name="Meng S."/>
            <person name="Li G."/>
            <person name="Viehrig K."/>
            <person name="Ye F."/>
            <person name="Su P."/>
            <person name="Kiefer A.F."/>
            <person name="Nichols A."/>
            <person name="Cepeda A.J."/>
            <person name="Yan W."/>
            <person name="Fan B."/>
            <person name="Jiang Y."/>
            <person name="Adhikari A."/>
            <person name="Zheng C.-J."/>
            <person name="Schuster L."/>
            <person name="Cowan T.M."/>
            <person name="Smanski M.J."/>
            <person name="Chevrette M.G."/>
            <person name="De Carvalho L.P.S."/>
            <person name="Shen B."/>
        </authorList>
    </citation>
    <scope>NUCLEOTIDE SEQUENCE [LARGE SCALE GENOMIC DNA]</scope>
    <source>
        <strain evidence="1 2">NPDC000632</strain>
    </source>
</reference>
<evidence type="ECO:0000313" key="1">
    <source>
        <dbReference type="EMBL" id="MER6909442.1"/>
    </source>
</evidence>
<name>A0ABV1VSG9_9ACTN</name>